<proteinExistence type="predicted"/>
<evidence type="ECO:0000256" key="1">
    <source>
        <dbReference type="SAM" id="MobiDB-lite"/>
    </source>
</evidence>
<accession>A0AAD1UBQ5</accession>
<gene>
    <name evidence="2" type="ORF">ECRASSUSDP1_LOCUS5234</name>
</gene>
<keyword evidence="3" id="KW-1185">Reference proteome</keyword>
<comment type="caution">
    <text evidence="2">The sequence shown here is derived from an EMBL/GenBank/DDBJ whole genome shotgun (WGS) entry which is preliminary data.</text>
</comment>
<dbReference type="AlphaFoldDB" id="A0AAD1UBQ5"/>
<organism evidence="2 3">
    <name type="scientific">Euplotes crassus</name>
    <dbReference type="NCBI Taxonomy" id="5936"/>
    <lineage>
        <taxon>Eukaryota</taxon>
        <taxon>Sar</taxon>
        <taxon>Alveolata</taxon>
        <taxon>Ciliophora</taxon>
        <taxon>Intramacronucleata</taxon>
        <taxon>Spirotrichea</taxon>
        <taxon>Hypotrichia</taxon>
        <taxon>Euplotida</taxon>
        <taxon>Euplotidae</taxon>
        <taxon>Moneuplotes</taxon>
    </lineage>
</organism>
<evidence type="ECO:0000313" key="3">
    <source>
        <dbReference type="Proteomes" id="UP001295684"/>
    </source>
</evidence>
<dbReference type="Proteomes" id="UP001295684">
    <property type="component" value="Unassembled WGS sequence"/>
</dbReference>
<protein>
    <submittedName>
        <fullName evidence="2">Uncharacterized protein</fullName>
    </submittedName>
</protein>
<reference evidence="2" key="1">
    <citation type="submission" date="2023-07" db="EMBL/GenBank/DDBJ databases">
        <authorList>
            <consortium name="AG Swart"/>
            <person name="Singh M."/>
            <person name="Singh A."/>
            <person name="Seah K."/>
            <person name="Emmerich C."/>
        </authorList>
    </citation>
    <scope>NUCLEOTIDE SEQUENCE</scope>
    <source>
        <strain evidence="2">DP1</strain>
    </source>
</reference>
<feature type="region of interest" description="Disordered" evidence="1">
    <location>
        <begin position="108"/>
        <end position="127"/>
    </location>
</feature>
<evidence type="ECO:0000313" key="2">
    <source>
        <dbReference type="EMBL" id="CAI2363894.1"/>
    </source>
</evidence>
<dbReference type="EMBL" id="CAMPGE010005048">
    <property type="protein sequence ID" value="CAI2363894.1"/>
    <property type="molecule type" value="Genomic_DNA"/>
</dbReference>
<name>A0AAD1UBQ5_EUPCR</name>
<sequence length="302" mass="35988">MELNLFGTQEEDYLKDPFFSSDHPLFTEKQEFQPEAPDYNFTFSCTRDKNASEKDQEHLSPKWKKENKVIKLDKPAQNEDLKVQNELVKQSSTCRLLEMIKKEANIGKNTEDLSEKEESEVESNPSSEYLPCRKPKRKCKKRKDVIFKAILRECRRFYQIQVNNLTGFIISKRERNDSYLYNCMKKFNQEGLKRAGTFEENFYLAALLYPQDLKRNLDAFLDEKEWDDFELAKLEMLSTIEKIHNTLYKYSYDKLAFFTSKPEIAFLFCYYYEKGAGPDKEKEKFSEEFELIRQKCMDTLNK</sequence>